<dbReference type="Proteomes" id="UP001054889">
    <property type="component" value="Unassembled WGS sequence"/>
</dbReference>
<name>A0AAV5F1U8_ELECO</name>
<evidence type="ECO:0000256" key="3">
    <source>
        <dbReference type="ARBA" id="ARBA00022763"/>
    </source>
</evidence>
<dbReference type="PANTHER" id="PTHR15660">
    <property type="entry name" value="BRISC AND BRCA1-A COMPLEX MEMBER 1"/>
    <property type="match status" value="1"/>
</dbReference>
<evidence type="ECO:0000256" key="2">
    <source>
        <dbReference type="ARBA" id="ARBA00022490"/>
    </source>
</evidence>
<comment type="subcellular location">
    <subcellularLocation>
        <location evidence="1">Nucleus</location>
    </subcellularLocation>
</comment>
<comment type="caution">
    <text evidence="7">The sequence shown here is derived from an EMBL/GenBank/DDBJ whole genome shotgun (WGS) entry which is preliminary data.</text>
</comment>
<dbReference type="PANTHER" id="PTHR15660:SF1">
    <property type="entry name" value="BRISC AND BRCA1-A COMPLEX MEMBER 1"/>
    <property type="match status" value="1"/>
</dbReference>
<evidence type="ECO:0000313" key="8">
    <source>
        <dbReference type="Proteomes" id="UP001054889"/>
    </source>
</evidence>
<protein>
    <submittedName>
        <fullName evidence="7">Uncharacterized protein</fullName>
    </submittedName>
</protein>
<dbReference type="GO" id="GO:0070552">
    <property type="term" value="C:BRISC complex"/>
    <property type="evidence" value="ECO:0007669"/>
    <property type="project" value="InterPro"/>
</dbReference>
<keyword evidence="2" id="KW-0963">Cytoplasm</keyword>
<evidence type="ECO:0000256" key="6">
    <source>
        <dbReference type="SAM" id="MobiDB-lite"/>
    </source>
</evidence>
<dbReference type="InterPro" id="IPR026126">
    <property type="entry name" value="BABAM1"/>
</dbReference>
<dbReference type="CDD" id="cd21502">
    <property type="entry name" value="vWA_BABAM1"/>
    <property type="match status" value="1"/>
</dbReference>
<dbReference type="EMBL" id="BQKI01000081">
    <property type="protein sequence ID" value="GJN29634.1"/>
    <property type="molecule type" value="Genomic_DNA"/>
</dbReference>
<dbReference type="GO" id="GO:0045739">
    <property type="term" value="P:positive regulation of DNA repair"/>
    <property type="evidence" value="ECO:0007669"/>
    <property type="project" value="InterPro"/>
</dbReference>
<sequence length="293" mass="31730">MATDPTTPPVGAPVLRYSLPPVRLPPEDILFCVDVDVEARAEMKAAAAAASSGSTSSSQPAGGARVGPRPPVRRMDAVKQAMLLFVHGKLAMCPDHRFAFAALGETVSMVKKDFSSDASSAIEAIHSISASESRYATADLTQLFKIAHQEGRRAELQGRLLRVFIMPWDLDSCNVNISGTHLLSFLYQATASLAINIIYLHDKTGPDNCPQKVYDVLVDALEHVSQYEGYILESSQGLAQVLFRHTCILLSHPLQRCIQDDIDFPKQVAKKTVAAEASQKEDGTPVSSQLSVV</sequence>
<accession>A0AAV5F1U8</accession>
<proteinExistence type="predicted"/>
<gene>
    <name evidence="7" type="primary">gb17883</name>
    <name evidence="7" type="ORF">PR202_gb17883</name>
</gene>
<organism evidence="7 8">
    <name type="scientific">Eleusine coracana subsp. coracana</name>
    <dbReference type="NCBI Taxonomy" id="191504"/>
    <lineage>
        <taxon>Eukaryota</taxon>
        <taxon>Viridiplantae</taxon>
        <taxon>Streptophyta</taxon>
        <taxon>Embryophyta</taxon>
        <taxon>Tracheophyta</taxon>
        <taxon>Spermatophyta</taxon>
        <taxon>Magnoliopsida</taxon>
        <taxon>Liliopsida</taxon>
        <taxon>Poales</taxon>
        <taxon>Poaceae</taxon>
        <taxon>PACMAD clade</taxon>
        <taxon>Chloridoideae</taxon>
        <taxon>Cynodonteae</taxon>
        <taxon>Eleusininae</taxon>
        <taxon>Eleusine</taxon>
    </lineage>
</organism>
<dbReference type="AlphaFoldDB" id="A0AAV5F1U8"/>
<evidence type="ECO:0000313" key="7">
    <source>
        <dbReference type="EMBL" id="GJN29634.1"/>
    </source>
</evidence>
<reference evidence="7" key="2">
    <citation type="submission" date="2021-12" db="EMBL/GenBank/DDBJ databases">
        <title>Resequencing data analysis of finger millet.</title>
        <authorList>
            <person name="Hatakeyama M."/>
            <person name="Aluri S."/>
            <person name="Balachadran M.T."/>
            <person name="Sivarajan S.R."/>
            <person name="Poveda L."/>
            <person name="Shimizu-Inatsugi R."/>
            <person name="Schlapbach R."/>
            <person name="Sreeman S.M."/>
            <person name="Shimizu K.K."/>
        </authorList>
    </citation>
    <scope>NUCLEOTIDE SEQUENCE</scope>
</reference>
<feature type="compositionally biased region" description="Low complexity" evidence="6">
    <location>
        <begin position="48"/>
        <end position="67"/>
    </location>
</feature>
<reference evidence="7" key="1">
    <citation type="journal article" date="2018" name="DNA Res.">
        <title>Multiple hybrid de novo genome assembly of finger millet, an orphan allotetraploid crop.</title>
        <authorList>
            <person name="Hatakeyama M."/>
            <person name="Aluri S."/>
            <person name="Balachadran M.T."/>
            <person name="Sivarajan S.R."/>
            <person name="Patrignani A."/>
            <person name="Gruter S."/>
            <person name="Poveda L."/>
            <person name="Shimizu-Inatsugi R."/>
            <person name="Baeten J."/>
            <person name="Francoijs K.J."/>
            <person name="Nataraja K.N."/>
            <person name="Reddy Y.A.N."/>
            <person name="Phadnis S."/>
            <person name="Ravikumar R.L."/>
            <person name="Schlapbach R."/>
            <person name="Sreeman S.M."/>
            <person name="Shimizu K.K."/>
        </authorList>
    </citation>
    <scope>NUCLEOTIDE SEQUENCE</scope>
</reference>
<keyword evidence="8" id="KW-1185">Reference proteome</keyword>
<dbReference type="GO" id="GO:0006281">
    <property type="term" value="P:DNA repair"/>
    <property type="evidence" value="ECO:0007669"/>
    <property type="project" value="UniProtKB-KW"/>
</dbReference>
<keyword evidence="3" id="KW-0227">DNA damage</keyword>
<evidence type="ECO:0000256" key="4">
    <source>
        <dbReference type="ARBA" id="ARBA00023204"/>
    </source>
</evidence>
<keyword evidence="5" id="KW-0539">Nucleus</keyword>
<keyword evidence="4" id="KW-0234">DNA repair</keyword>
<feature type="region of interest" description="Disordered" evidence="6">
    <location>
        <begin position="48"/>
        <end position="71"/>
    </location>
</feature>
<evidence type="ECO:0000256" key="5">
    <source>
        <dbReference type="ARBA" id="ARBA00023242"/>
    </source>
</evidence>
<evidence type="ECO:0000256" key="1">
    <source>
        <dbReference type="ARBA" id="ARBA00004123"/>
    </source>
</evidence>